<reference evidence="1" key="5">
    <citation type="submission" date="2001-07" db="EMBL/GenBank/DDBJ databases">
        <authorList>
            <person name="Adachi J."/>
            <person name="Aizawa K."/>
            <person name="Akimura T."/>
            <person name="Arakawa T."/>
            <person name="Bono H."/>
            <person name="Carninci P."/>
            <person name="Fukuda S."/>
            <person name="Furuno M."/>
            <person name="Hanagaki T."/>
            <person name="Hara A."/>
            <person name="Hashizume W."/>
            <person name="Hayashida K."/>
            <person name="Hayatsu N."/>
            <person name="Hiramoto K."/>
            <person name="Hiraoka T."/>
            <person name="Hirozane T."/>
            <person name="Hori F."/>
            <person name="Imotani K."/>
            <person name="Ishii Y."/>
            <person name="Itoh M."/>
            <person name="Kagawa I."/>
            <person name="Kasukawa T."/>
            <person name="Katoh H."/>
            <person name="Kawai J."/>
            <person name="Kojima Y."/>
            <person name="Kondo S."/>
            <person name="Konno H."/>
            <person name="Kouda M."/>
            <person name="Koya S."/>
            <person name="Kurihara C."/>
            <person name="Matsuyama T."/>
            <person name="Miyazaki A."/>
            <person name="Murata M."/>
            <person name="Nakamura M."/>
            <person name="Nishi K."/>
            <person name="Nomura K."/>
            <person name="Numazaki R."/>
            <person name="Ohno M."/>
            <person name="Ohsato N."/>
            <person name="Okazaki Y."/>
            <person name="Saito R."/>
            <person name="Saitoh H."/>
            <person name="Sakai C."/>
            <person name="Sakai K."/>
            <person name="Sakazume N."/>
            <person name="Sano H."/>
            <person name="Sasaki D."/>
            <person name="Shibata K."/>
            <person name="Shinagawa A."/>
            <person name="Shiraki T."/>
            <person name="Sogabe Y."/>
            <person name="Tagami M."/>
            <person name="Tagawa A."/>
            <person name="Takahashi F."/>
            <person name="Takaku-Akahira S."/>
            <person name="Takeda Y."/>
            <person name="Tanaka T."/>
            <person name="Tomaru A."/>
            <person name="Toya T."/>
            <person name="Yasunishi A."/>
            <person name="Muramatsu M."/>
            <person name="Hayashizaki Y."/>
        </authorList>
    </citation>
    <scope>NUCLEOTIDE SEQUENCE</scope>
    <source>
        <strain evidence="1">C57BL/6J</strain>
        <tissue evidence="1">Retina</tissue>
    </source>
</reference>
<dbReference type="MGI" id="MGI:1098815">
    <property type="gene designation" value="Cdc23"/>
</dbReference>
<evidence type="ECO:0000313" key="2">
    <source>
        <dbReference type="MGI" id="MGI:1098815"/>
    </source>
</evidence>
<reference evidence="1" key="7">
    <citation type="journal article" date="2005" name="Science">
        <title>The Transcriptional Landscape of the Mammalian Genome.</title>
        <authorList>
            <consortium name="The FANTOM Consortium"/>
            <consortium name="Riken Genome Exploration Research Group and Genome Science Group (Genome Network Project Core Group)"/>
        </authorList>
    </citation>
    <scope>NUCLEOTIDE SEQUENCE</scope>
    <source>
        <strain evidence="1">C57BL/6J</strain>
        <tissue evidence="1">Retina</tissue>
    </source>
</reference>
<organism evidence="1">
    <name type="scientific">Mus musculus</name>
    <name type="common">Mouse</name>
    <dbReference type="NCBI Taxonomy" id="10090"/>
    <lineage>
        <taxon>Eukaryota</taxon>
        <taxon>Metazoa</taxon>
        <taxon>Chordata</taxon>
        <taxon>Craniata</taxon>
        <taxon>Vertebrata</taxon>
        <taxon>Euteleostomi</taxon>
        <taxon>Mammalia</taxon>
        <taxon>Eutheria</taxon>
        <taxon>Euarchontoglires</taxon>
        <taxon>Glires</taxon>
        <taxon>Rodentia</taxon>
        <taxon>Myomorpha</taxon>
        <taxon>Muroidea</taxon>
        <taxon>Muridae</taxon>
        <taxon>Murinae</taxon>
        <taxon>Mus</taxon>
        <taxon>Mus</taxon>
    </lineage>
</organism>
<reference evidence="1" key="8">
    <citation type="journal article" date="2005" name="Science">
        <title>Antisense Transcription in the Mammalian Transcriptome.</title>
        <authorList>
            <consortium name="RIKEN Genome Exploration Research Group and Genome Science Group (Genome Network Project Core Group) and the FANTOM Consortium"/>
        </authorList>
    </citation>
    <scope>NUCLEOTIDE SEQUENCE</scope>
    <source>
        <strain evidence="1">C57BL/6J</strain>
        <tissue evidence="1">Retina</tissue>
    </source>
</reference>
<evidence type="ECO:0000313" key="1">
    <source>
        <dbReference type="EMBL" id="BAC31944.1"/>
    </source>
</evidence>
<dbReference type="InterPro" id="IPR011990">
    <property type="entry name" value="TPR-like_helical_dom_sf"/>
</dbReference>
<reference evidence="1" key="6">
    <citation type="journal article" date="2002" name="Nature">
        <title>Analysis of the mouse transcriptome based on functional annotation of 60,770 full-length cDNAs.</title>
        <authorList>
            <consortium name="The FANTOM Consortium and the RIKEN Genome Exploration Research Group Phase I and II Team"/>
        </authorList>
    </citation>
    <scope>NUCLEOTIDE SEQUENCE</scope>
    <source>
        <strain evidence="1">C57BL/6J</strain>
        <tissue evidence="1">Retina</tissue>
    </source>
</reference>
<dbReference type="PeptideAtlas" id="Q8BXQ5"/>
<protein>
    <recommendedName>
        <fullName evidence="3">Cell division cycle protein 23 homolog</fullName>
    </recommendedName>
</protein>
<sequence length="170" mass="17948">LGRGRKMAANSSVVSVAAAATAVPGVSTVADFSDLQEIKKQLLLIAGLTRERGLLHSSKWSAELAFSLPALPLSELQPPPPLTEVRAPLTVAIPLTEGCAPGYSAPCHWRGASCSVGVMSQRRRLLSGASQGGSCVGVVCALKGRCSLRCYRSWGELVSNYCLRSQPRRS</sequence>
<dbReference type="AlphaFoldDB" id="Q8BXQ5"/>
<feature type="non-terminal residue" evidence="1">
    <location>
        <position position="1"/>
    </location>
</feature>
<name>Q8BXQ5_MOUSE</name>
<reference evidence="1" key="1">
    <citation type="journal article" date="1999" name="Methods Enzymol.">
        <title>High-efficiency full-length cDNA cloning.</title>
        <authorList>
            <person name="Carninci P."/>
            <person name="Hayashizaki Y."/>
        </authorList>
    </citation>
    <scope>NUCLEOTIDE SEQUENCE</scope>
    <source>
        <strain evidence="1">C57BL/6J</strain>
        <tissue evidence="1">Retina</tissue>
    </source>
</reference>
<reference evidence="1" key="3">
    <citation type="journal article" date="2000" name="Genome Res.">
        <title>RIKEN integrated sequence analysis (RISA) system--384-format sequencing pipeline with 384 multicapillary sequencer.</title>
        <authorList>
            <person name="Shibata K."/>
            <person name="Itoh M."/>
            <person name="Aizawa K."/>
            <person name="Nagaoka S."/>
            <person name="Sasaki N."/>
            <person name="Carninci P."/>
            <person name="Konno H."/>
            <person name="Akiyama J."/>
            <person name="Nishi K."/>
            <person name="Kitsunai T."/>
            <person name="Tashiro H."/>
            <person name="Itoh M."/>
            <person name="Sumi N."/>
            <person name="Ishii Y."/>
            <person name="Nakamura S."/>
            <person name="Hazama M."/>
            <person name="Nishine T."/>
            <person name="Harada A."/>
            <person name="Yamamoto R."/>
            <person name="Matsumoto H."/>
            <person name="Sakaguchi S."/>
            <person name="Ikegami T."/>
            <person name="Kashiwagi K."/>
            <person name="Fujiwake S."/>
            <person name="Inoue K."/>
            <person name="Togawa Y."/>
            <person name="Izawa M."/>
            <person name="Ohara E."/>
            <person name="Watahiki M."/>
            <person name="Yoneda Y."/>
            <person name="Ishikawa T."/>
            <person name="Ozawa K."/>
            <person name="Tanaka T."/>
            <person name="Matsuura S."/>
            <person name="Kawai J."/>
            <person name="Okazaki Y."/>
            <person name="Muramatsu M."/>
            <person name="Inoue Y."/>
            <person name="Kira A."/>
            <person name="Hayashizaki Y."/>
        </authorList>
    </citation>
    <scope>NUCLEOTIDE SEQUENCE</scope>
    <source>
        <strain evidence="1">C57BL/6J</strain>
        <tissue evidence="1">Retina</tissue>
    </source>
</reference>
<dbReference type="AGR" id="MGI:1098815"/>
<reference evidence="1" key="2">
    <citation type="journal article" date="2000" name="Genome Res.">
        <title>Normalization and subtraction of cap-trapper-selected cDNAs to prepare full-length cDNA libraries for rapid discovery of new genes.</title>
        <authorList>
            <person name="Carninci P."/>
            <person name="Shibata Y."/>
            <person name="Hayatsu N."/>
            <person name="Sugahara Y."/>
            <person name="Shibata K."/>
            <person name="Itoh M."/>
            <person name="Konno H."/>
            <person name="Okazaki Y."/>
            <person name="Muramatsu M."/>
            <person name="Hayashizaki Y."/>
        </authorList>
    </citation>
    <scope>NUCLEOTIDE SEQUENCE</scope>
    <source>
        <strain evidence="1">C57BL/6J</strain>
        <tissue evidence="1">Retina</tissue>
    </source>
</reference>
<dbReference type="Gene3D" id="1.25.40.10">
    <property type="entry name" value="Tetratricopeptide repeat domain"/>
    <property type="match status" value="1"/>
</dbReference>
<dbReference type="EMBL" id="AK044478">
    <property type="protein sequence ID" value="BAC31944.1"/>
    <property type="molecule type" value="mRNA"/>
</dbReference>
<proteinExistence type="evidence at transcript level"/>
<reference evidence="1" key="4">
    <citation type="journal article" date="2001" name="Nature">
        <title>Functional annotation of a full-length mouse cDNA collection.</title>
        <authorList>
            <consortium name="The RIKEN Genome Exploration Research Group Phase II Team and the FANTOM Consortium"/>
        </authorList>
    </citation>
    <scope>NUCLEOTIDE SEQUENCE</scope>
    <source>
        <strain evidence="1">C57BL/6J</strain>
        <tissue evidence="1">Retina</tissue>
    </source>
</reference>
<accession>Q8BXQ5</accession>
<gene>
    <name evidence="2" type="primary">Cdc23</name>
    <name evidence="2" type="synonym">Kif20a</name>
</gene>
<evidence type="ECO:0008006" key="3">
    <source>
        <dbReference type="Google" id="ProtNLM"/>
    </source>
</evidence>